<name>A0ABN0R399_MYCUL</name>
<gene>
    <name evidence="1" type="ORF">I551_2005</name>
</gene>
<organism evidence="1 2">
    <name type="scientific">Mycobacterium ulcerans str. Harvey</name>
    <dbReference type="NCBI Taxonomy" id="1299332"/>
    <lineage>
        <taxon>Bacteria</taxon>
        <taxon>Bacillati</taxon>
        <taxon>Actinomycetota</taxon>
        <taxon>Actinomycetes</taxon>
        <taxon>Mycobacteriales</taxon>
        <taxon>Mycobacteriaceae</taxon>
        <taxon>Mycobacterium</taxon>
        <taxon>Mycobacterium ulcerans group</taxon>
    </lineage>
</organism>
<reference evidence="1 2" key="1">
    <citation type="submission" date="2014-01" db="EMBL/GenBank/DDBJ databases">
        <authorList>
            <person name="Dobos K."/>
            <person name="Lenaerts A."/>
            <person name="Ordway D."/>
            <person name="DeGroote M.A."/>
            <person name="Parker T."/>
            <person name="Sizemore C."/>
            <person name="Tallon L.J."/>
            <person name="Sadzewicz L.K."/>
            <person name="Sengamalay N."/>
            <person name="Fraser C.M."/>
            <person name="Hine E."/>
            <person name="Shefchek K.A."/>
            <person name="Das S.P."/>
            <person name="Tettelin H."/>
        </authorList>
    </citation>
    <scope>NUCLEOTIDE SEQUENCE [LARGE SCALE GENOMIC DNA]</scope>
    <source>
        <strain evidence="1 2">Harvey</strain>
    </source>
</reference>
<dbReference type="EMBL" id="JAOL01000088">
    <property type="protein sequence ID" value="EUA91530.1"/>
    <property type="molecule type" value="Genomic_DNA"/>
</dbReference>
<dbReference type="Proteomes" id="UP000020681">
    <property type="component" value="Unassembled WGS sequence"/>
</dbReference>
<evidence type="ECO:0000313" key="1">
    <source>
        <dbReference type="EMBL" id="EUA91530.1"/>
    </source>
</evidence>
<sequence>MVTVHAEDDMALVDHEQRRPQWRGRCDVYRRGGIGFD</sequence>
<keyword evidence="2" id="KW-1185">Reference proteome</keyword>
<protein>
    <submittedName>
        <fullName evidence="1">Uncharacterized protein</fullName>
    </submittedName>
</protein>
<comment type="caution">
    <text evidence="1">The sequence shown here is derived from an EMBL/GenBank/DDBJ whole genome shotgun (WGS) entry which is preliminary data.</text>
</comment>
<evidence type="ECO:0000313" key="2">
    <source>
        <dbReference type="Proteomes" id="UP000020681"/>
    </source>
</evidence>
<accession>A0ABN0R399</accession>
<proteinExistence type="predicted"/>